<protein>
    <submittedName>
        <fullName evidence="2">Uncharacterized protein</fullName>
    </submittedName>
</protein>
<dbReference type="GeneID" id="17249830"/>
<feature type="compositionally biased region" description="Basic and acidic residues" evidence="1">
    <location>
        <begin position="1"/>
        <end position="13"/>
    </location>
</feature>
<proteinExistence type="predicted"/>
<feature type="compositionally biased region" description="Basic residues" evidence="1">
    <location>
        <begin position="305"/>
        <end position="343"/>
    </location>
</feature>
<organism evidence="2 3">
    <name type="scientific">Emiliania huxleyi (strain CCMP1516)</name>
    <dbReference type="NCBI Taxonomy" id="280463"/>
    <lineage>
        <taxon>Eukaryota</taxon>
        <taxon>Haptista</taxon>
        <taxon>Haptophyta</taxon>
        <taxon>Prymnesiophyceae</taxon>
        <taxon>Isochrysidales</taxon>
        <taxon>Noelaerhabdaceae</taxon>
        <taxon>Emiliania</taxon>
    </lineage>
</organism>
<evidence type="ECO:0000313" key="3">
    <source>
        <dbReference type="Proteomes" id="UP000013827"/>
    </source>
</evidence>
<feature type="region of interest" description="Disordered" evidence="1">
    <location>
        <begin position="1"/>
        <end position="28"/>
    </location>
</feature>
<evidence type="ECO:0000256" key="1">
    <source>
        <dbReference type="SAM" id="MobiDB-lite"/>
    </source>
</evidence>
<dbReference type="OMA" id="EDDIMDY"/>
<dbReference type="RefSeq" id="XP_005756109.1">
    <property type="nucleotide sequence ID" value="XM_005756052.1"/>
</dbReference>
<dbReference type="AlphaFoldDB" id="A0A0D3HXE5"/>
<dbReference type="PaxDb" id="2903-EOD03680"/>
<feature type="compositionally biased region" description="Low complexity" evidence="1">
    <location>
        <begin position="290"/>
        <end position="303"/>
    </location>
</feature>
<accession>A0A0D3HXE5</accession>
<dbReference type="EnsemblProtists" id="EOD03680">
    <property type="protein sequence ID" value="EOD03680"/>
    <property type="gene ID" value="EMIHUDRAFT_446712"/>
</dbReference>
<reference evidence="2" key="2">
    <citation type="submission" date="2024-10" db="UniProtKB">
        <authorList>
            <consortium name="EnsemblProtists"/>
        </authorList>
    </citation>
    <scope>IDENTIFICATION</scope>
</reference>
<keyword evidence="3" id="KW-1185">Reference proteome</keyword>
<evidence type="ECO:0000313" key="2">
    <source>
        <dbReference type="EnsemblProtists" id="EOD03680"/>
    </source>
</evidence>
<reference evidence="3" key="1">
    <citation type="journal article" date="2013" name="Nature">
        <title>Pan genome of the phytoplankton Emiliania underpins its global distribution.</title>
        <authorList>
            <person name="Read B.A."/>
            <person name="Kegel J."/>
            <person name="Klute M.J."/>
            <person name="Kuo A."/>
            <person name="Lefebvre S.C."/>
            <person name="Maumus F."/>
            <person name="Mayer C."/>
            <person name="Miller J."/>
            <person name="Monier A."/>
            <person name="Salamov A."/>
            <person name="Young J."/>
            <person name="Aguilar M."/>
            <person name="Claverie J.M."/>
            <person name="Frickenhaus S."/>
            <person name="Gonzalez K."/>
            <person name="Herman E.K."/>
            <person name="Lin Y.C."/>
            <person name="Napier J."/>
            <person name="Ogata H."/>
            <person name="Sarno A.F."/>
            <person name="Shmutz J."/>
            <person name="Schroeder D."/>
            <person name="de Vargas C."/>
            <person name="Verret F."/>
            <person name="von Dassow P."/>
            <person name="Valentin K."/>
            <person name="Van de Peer Y."/>
            <person name="Wheeler G."/>
            <person name="Dacks J.B."/>
            <person name="Delwiche C.F."/>
            <person name="Dyhrman S.T."/>
            <person name="Glockner G."/>
            <person name="John U."/>
            <person name="Richards T."/>
            <person name="Worden A.Z."/>
            <person name="Zhang X."/>
            <person name="Grigoriev I.V."/>
            <person name="Allen A.E."/>
            <person name="Bidle K."/>
            <person name="Borodovsky M."/>
            <person name="Bowler C."/>
            <person name="Brownlee C."/>
            <person name="Cock J.M."/>
            <person name="Elias M."/>
            <person name="Gladyshev V.N."/>
            <person name="Groth M."/>
            <person name="Guda C."/>
            <person name="Hadaegh A."/>
            <person name="Iglesias-Rodriguez M.D."/>
            <person name="Jenkins J."/>
            <person name="Jones B.M."/>
            <person name="Lawson T."/>
            <person name="Leese F."/>
            <person name="Lindquist E."/>
            <person name="Lobanov A."/>
            <person name="Lomsadze A."/>
            <person name="Malik S.B."/>
            <person name="Marsh M.E."/>
            <person name="Mackinder L."/>
            <person name="Mock T."/>
            <person name="Mueller-Roeber B."/>
            <person name="Pagarete A."/>
            <person name="Parker M."/>
            <person name="Probert I."/>
            <person name="Quesneville H."/>
            <person name="Raines C."/>
            <person name="Rensing S.A."/>
            <person name="Riano-Pachon D.M."/>
            <person name="Richier S."/>
            <person name="Rokitta S."/>
            <person name="Shiraiwa Y."/>
            <person name="Soanes D.M."/>
            <person name="van der Giezen M."/>
            <person name="Wahlund T.M."/>
            <person name="Williams B."/>
            <person name="Wilson W."/>
            <person name="Wolfe G."/>
            <person name="Wurch L.L."/>
        </authorList>
    </citation>
    <scope>NUCLEOTIDE SEQUENCE</scope>
</reference>
<feature type="region of interest" description="Disordered" evidence="1">
    <location>
        <begin position="223"/>
        <end position="343"/>
    </location>
</feature>
<name>A0A0D3HXE5_EMIH1</name>
<dbReference type="HOGENOM" id="CLU_510573_0_0_1"/>
<feature type="compositionally biased region" description="Basic residues" evidence="1">
    <location>
        <begin position="246"/>
        <end position="256"/>
    </location>
</feature>
<dbReference type="KEGG" id="ehx:EMIHUDRAFT_446712"/>
<sequence>MRLLQRSERESKRQGAFGTGTNRNLLDRDERKEFQARLGLAQKLLPAAGGDDAARQRRNEAEGLVEKAAASGWSQLSPAEQAGFEELWRTALPSLPAQEVRRGREEGVFPPRDQERVFGANLPLALTGRPLEGPLGWLSPPQLERARGLASETLPEICPRCTRGCREILRADWRARRYPRSAREHAGPLSGPFLSLAPSSLWLLPLSGSFLSLDFFLPGPSRAEGRAPRRGGAVWPRLGDGDLPARRRAARRRAAPLRRGDGAARPLGRAQPVALCPARQRRRRPPPVPGAAAPLAVPAAESARPGRHPRRRDGRRRAGRRARGRRRVRAGRGRRRRARVERRGVARRACGRLGVGLRPRGRRGVLWRGPAPPPRFAAAARGRLGHRGAARLVAALSLPPRGSRWPPDRRHGLAPRRAAADGARVGVQGVAAPHAARRARQGRGGANAARAVGLGGAGAARLARTRPRACRAARRRAQGALGAAGAGNIERGVREVQVQAVSCGARPTHMHIARPRRGAELRESAPLLSSFLCF</sequence>
<dbReference type="Proteomes" id="UP000013827">
    <property type="component" value="Unassembled WGS sequence"/>
</dbReference>